<reference evidence="2" key="2">
    <citation type="submission" date="2021-10" db="EMBL/GenBank/DDBJ databases">
        <title>Phylogenomics reveals ancestral predisposition of the termite-cultivated fungus Termitomyces towards a domesticated lifestyle.</title>
        <authorList>
            <person name="Auxier B."/>
            <person name="Grum-Grzhimaylo A."/>
            <person name="Cardenas M.E."/>
            <person name="Lodge J.D."/>
            <person name="Laessoe T."/>
            <person name="Pedersen O."/>
            <person name="Smith M.E."/>
            <person name="Kuyper T.W."/>
            <person name="Franco-Molano E.A."/>
            <person name="Baroni T.J."/>
            <person name="Aanen D.K."/>
        </authorList>
    </citation>
    <scope>NUCLEOTIDE SEQUENCE</scope>
    <source>
        <strain evidence="2">D49</strain>
    </source>
</reference>
<dbReference type="EMBL" id="JABCKI010000178">
    <property type="protein sequence ID" value="KAG5651955.1"/>
    <property type="molecule type" value="Genomic_DNA"/>
</dbReference>
<proteinExistence type="predicted"/>
<evidence type="ECO:0000256" key="1">
    <source>
        <dbReference type="SAM" id="MobiDB-lite"/>
    </source>
</evidence>
<feature type="compositionally biased region" description="Pro residues" evidence="1">
    <location>
        <begin position="61"/>
        <end position="75"/>
    </location>
</feature>
<keyword evidence="3" id="KW-1185">Reference proteome</keyword>
<feature type="region of interest" description="Disordered" evidence="1">
    <location>
        <begin position="36"/>
        <end position="75"/>
    </location>
</feature>
<gene>
    <name evidence="2" type="ORF">H0H81_006805</name>
</gene>
<dbReference type="Proteomes" id="UP000717328">
    <property type="component" value="Unassembled WGS sequence"/>
</dbReference>
<sequence length="181" mass="19729">MTEYDFSPEAYQAHLANMHRISKWVDRTEEHRPEFGNAAALVDPTGPRRPSAYDGHHRQRAPPPPPLLLPGPPLGAPFSFEPGHSTGMAASLYTYGPSPPYTPDVDFMYARGPGSPGPMPLAPPQMHMHHGPPHYTYGTCMPYMARPRAADLLALRGVAGLKPANIAVADLKLKKGLDIFT</sequence>
<dbReference type="AlphaFoldDB" id="A0A9P7GR41"/>
<name>A0A9P7GR41_9AGAR</name>
<evidence type="ECO:0000313" key="2">
    <source>
        <dbReference type="EMBL" id="KAG5651955.1"/>
    </source>
</evidence>
<organism evidence="2 3">
    <name type="scientific">Sphagnurus paluster</name>
    <dbReference type="NCBI Taxonomy" id="117069"/>
    <lineage>
        <taxon>Eukaryota</taxon>
        <taxon>Fungi</taxon>
        <taxon>Dikarya</taxon>
        <taxon>Basidiomycota</taxon>
        <taxon>Agaricomycotina</taxon>
        <taxon>Agaricomycetes</taxon>
        <taxon>Agaricomycetidae</taxon>
        <taxon>Agaricales</taxon>
        <taxon>Tricholomatineae</taxon>
        <taxon>Lyophyllaceae</taxon>
        <taxon>Sphagnurus</taxon>
    </lineage>
</organism>
<dbReference type="OrthoDB" id="2976199at2759"/>
<reference evidence="2" key="1">
    <citation type="submission" date="2021-02" db="EMBL/GenBank/DDBJ databases">
        <authorList>
            <person name="Nieuwenhuis M."/>
            <person name="Van De Peppel L.J.J."/>
        </authorList>
    </citation>
    <scope>NUCLEOTIDE SEQUENCE</scope>
    <source>
        <strain evidence="2">D49</strain>
    </source>
</reference>
<comment type="caution">
    <text evidence="2">The sequence shown here is derived from an EMBL/GenBank/DDBJ whole genome shotgun (WGS) entry which is preliminary data.</text>
</comment>
<accession>A0A9P7GR41</accession>
<protein>
    <submittedName>
        <fullName evidence="2">Uncharacterized protein</fullName>
    </submittedName>
</protein>
<evidence type="ECO:0000313" key="3">
    <source>
        <dbReference type="Proteomes" id="UP000717328"/>
    </source>
</evidence>